<organism evidence="1">
    <name type="scientific">Arundo donax</name>
    <name type="common">Giant reed</name>
    <name type="synonym">Donax arundinaceus</name>
    <dbReference type="NCBI Taxonomy" id="35708"/>
    <lineage>
        <taxon>Eukaryota</taxon>
        <taxon>Viridiplantae</taxon>
        <taxon>Streptophyta</taxon>
        <taxon>Embryophyta</taxon>
        <taxon>Tracheophyta</taxon>
        <taxon>Spermatophyta</taxon>
        <taxon>Magnoliopsida</taxon>
        <taxon>Liliopsida</taxon>
        <taxon>Poales</taxon>
        <taxon>Poaceae</taxon>
        <taxon>PACMAD clade</taxon>
        <taxon>Arundinoideae</taxon>
        <taxon>Arundineae</taxon>
        <taxon>Arundo</taxon>
    </lineage>
</organism>
<name>A0A0A9DA25_ARUDO</name>
<dbReference type="EMBL" id="GBRH01215375">
    <property type="protein sequence ID" value="JAD82520.1"/>
    <property type="molecule type" value="Transcribed_RNA"/>
</dbReference>
<proteinExistence type="predicted"/>
<sequence>MHILFAFASAFCRASIQQTDSKSISPVFLIIKLKNRLLSILSSLILHESMQLVSKKHI</sequence>
<reference evidence="1" key="2">
    <citation type="journal article" date="2015" name="Data Brief">
        <title>Shoot transcriptome of the giant reed, Arundo donax.</title>
        <authorList>
            <person name="Barrero R.A."/>
            <person name="Guerrero F.D."/>
            <person name="Moolhuijzen P."/>
            <person name="Goolsby J.A."/>
            <person name="Tidwell J."/>
            <person name="Bellgard S.E."/>
            <person name="Bellgard M.I."/>
        </authorList>
    </citation>
    <scope>NUCLEOTIDE SEQUENCE</scope>
    <source>
        <tissue evidence="1">Shoot tissue taken approximately 20 cm above the soil surface</tissue>
    </source>
</reference>
<evidence type="ECO:0000313" key="1">
    <source>
        <dbReference type="EMBL" id="JAD82520.1"/>
    </source>
</evidence>
<reference evidence="1" key="1">
    <citation type="submission" date="2014-09" db="EMBL/GenBank/DDBJ databases">
        <authorList>
            <person name="Magalhaes I.L.F."/>
            <person name="Oliveira U."/>
            <person name="Santos F.R."/>
            <person name="Vidigal T.H.D.A."/>
            <person name="Brescovit A.D."/>
            <person name="Santos A.J."/>
        </authorList>
    </citation>
    <scope>NUCLEOTIDE SEQUENCE</scope>
    <source>
        <tissue evidence="1">Shoot tissue taken approximately 20 cm above the soil surface</tissue>
    </source>
</reference>
<protein>
    <submittedName>
        <fullName evidence="1">Uncharacterized protein</fullName>
    </submittedName>
</protein>
<accession>A0A0A9DA25</accession>
<dbReference type="AlphaFoldDB" id="A0A0A9DA25"/>